<feature type="domain" description="MYND-type" evidence="8">
    <location>
        <begin position="128"/>
        <end position="165"/>
    </location>
</feature>
<dbReference type="FunFam" id="3.90.70.10:FF:000026">
    <property type="entry name" value="Ubiquitin carboxyl-terminal hydrolase 15"/>
    <property type="match status" value="1"/>
</dbReference>
<dbReference type="AlphaFoldDB" id="A0A2K2CRU2"/>
<comment type="similarity">
    <text evidence="1">Belongs to the peptidase C19 family.</text>
</comment>
<dbReference type="InterPro" id="IPR001394">
    <property type="entry name" value="Peptidase_C19_UCH"/>
</dbReference>
<evidence type="ECO:0000256" key="1">
    <source>
        <dbReference type="ARBA" id="ARBA00009085"/>
    </source>
</evidence>
<gene>
    <name evidence="10" type="primary">LOC100834738</name>
    <name evidence="9" type="ORF">BRADI_4g32500v3</name>
</gene>
<dbReference type="GO" id="GO:0005829">
    <property type="term" value="C:cytosol"/>
    <property type="evidence" value="ECO:0000318"/>
    <property type="project" value="GO_Central"/>
</dbReference>
<feature type="compositionally biased region" description="Low complexity" evidence="6">
    <location>
        <begin position="787"/>
        <end position="801"/>
    </location>
</feature>
<keyword evidence="3 5" id="KW-0863">Zinc-finger</keyword>
<sequence length="982" mass="108153">MASLASLVAGVVALAVVTLATVVRHRGRRAAARREEDVRWLASIAAREFEIAEWQAYYYSAHHGASGRADDVAEAPWYWTAPEVASPWIEQEQQAVAEPMIPAAAEPMTPAAAEPMTPEAAGKAWGLCARCRRMTTRRCARCKIVKYCSMKCQVSHWRRVHKFECHVPSIDAKKDSTSATEGVECNSSYEQSVVAGVEPAVKISNSVATMPELSKENCDAKLLGNESKEMPFQEASNTAESPQVTGLTESADVLSFPTSGKDCKVQGASVSENGSQSQIPADNSSSQAHCSAGFESELEQSSKQAPCIDNIKSSRSLPPMSTTDKVPSTCAGANFPVRNPSKKTDSLPAMSVGSENEVVVPNNLSTDLIRQQTAPKILSHSPSESTLFPYELFTKLYNFDKVELRPFGLCNLGNSCYVNAVLQCLAFTRPLTAYLFEGLHSKKCSKKEWCFLCEFEKLIVEGKAGKSPLSPTGILSHLHDIGSSFGLGKEEDAHEFLRYAIDTIQRASMKEAEKNGVGKLAEETTLMQLMFGGFVRSQIKCTKCQVSSGQCERILDLTVEIDGDISTLEEALHQFTSTEVLDGDNKYHCSRCNSYERAKKKLTIYEAPNILTIALKRYQTGSSGKINKAISFPECLNLSSYMSTTNDYSPVYRLYAVVVHHDVQNAAFSGHYVCYVKDSHEKWHEMDDRQVKSVSLEKVLTKCAYMLFYARCSPRTPRSLRKVIIAQNPSRTKKTGQTLDPEITLRSSYLSRHQGGQLCRDHVLHNHTHILYTFSDSSHQVLVSPSPSRSSSLFSNSDSGSIGTFRSDSTDSTVSSNSMGQYDYIFGSSDQMYPLSTAVIPGEHERGTSQRSSDQYADQAGKVERLNKLNNQASIGVWDEGGTSRSFFYTDQGKHQGSRSTCSSSYSSSCSSSGKLIEHRSRRTVGEVLGRKARRANHFILLIQGAWVVEEDYLSCMNMPLQLTEGGSSYKQEVGGSIGRYL</sequence>
<dbReference type="PANTHER" id="PTHR24006">
    <property type="entry name" value="UBIQUITIN CARBOXYL-TERMINAL HYDROLASE"/>
    <property type="match status" value="1"/>
</dbReference>
<dbReference type="PROSITE" id="PS50235">
    <property type="entry name" value="USP_3"/>
    <property type="match status" value="1"/>
</dbReference>
<dbReference type="GO" id="GO:0008270">
    <property type="term" value="F:zinc ion binding"/>
    <property type="evidence" value="ECO:0007669"/>
    <property type="project" value="UniProtKB-KW"/>
</dbReference>
<evidence type="ECO:0000256" key="5">
    <source>
        <dbReference type="PROSITE-ProRule" id="PRU00134"/>
    </source>
</evidence>
<feature type="compositionally biased region" description="Polar residues" evidence="6">
    <location>
        <begin position="268"/>
        <end position="289"/>
    </location>
</feature>
<organism evidence="9">
    <name type="scientific">Brachypodium distachyon</name>
    <name type="common">Purple false brome</name>
    <name type="synonym">Trachynia distachya</name>
    <dbReference type="NCBI Taxonomy" id="15368"/>
    <lineage>
        <taxon>Eukaryota</taxon>
        <taxon>Viridiplantae</taxon>
        <taxon>Streptophyta</taxon>
        <taxon>Embryophyta</taxon>
        <taxon>Tracheophyta</taxon>
        <taxon>Spermatophyta</taxon>
        <taxon>Magnoliopsida</taxon>
        <taxon>Liliopsida</taxon>
        <taxon>Poales</taxon>
        <taxon>Poaceae</taxon>
        <taxon>BOP clade</taxon>
        <taxon>Pooideae</taxon>
        <taxon>Stipodae</taxon>
        <taxon>Brachypodieae</taxon>
        <taxon>Brachypodium</taxon>
    </lineage>
</organism>
<reference evidence="9 10" key="1">
    <citation type="journal article" date="2010" name="Nature">
        <title>Genome sequencing and analysis of the model grass Brachypodium distachyon.</title>
        <authorList>
            <consortium name="International Brachypodium Initiative"/>
        </authorList>
    </citation>
    <scope>NUCLEOTIDE SEQUENCE [LARGE SCALE GENOMIC DNA]</scope>
    <source>
        <strain evidence="9">Bd21</strain>
        <strain evidence="10">cv. Bd21</strain>
    </source>
</reference>
<accession>A0A2K2CRU2</accession>
<dbReference type="EMBL" id="CM000883">
    <property type="protein sequence ID" value="PNT64746.1"/>
    <property type="molecule type" value="Genomic_DNA"/>
</dbReference>
<name>A0A2K2CRU2_BRADI</name>
<dbReference type="STRING" id="15368.A0A2K2CRU2"/>
<evidence type="ECO:0000256" key="2">
    <source>
        <dbReference type="ARBA" id="ARBA00022723"/>
    </source>
</evidence>
<evidence type="ECO:0000313" key="9">
    <source>
        <dbReference type="EMBL" id="PNT64746.1"/>
    </source>
</evidence>
<proteinExistence type="inferred from homology"/>
<dbReference type="EnsemblPlants" id="PNT64746">
    <property type="protein sequence ID" value="PNT64746"/>
    <property type="gene ID" value="BRADI_4g32500v3"/>
</dbReference>
<dbReference type="PROSITE" id="PS01360">
    <property type="entry name" value="ZF_MYND_1"/>
    <property type="match status" value="1"/>
</dbReference>
<dbReference type="InterPro" id="IPR018200">
    <property type="entry name" value="USP_CS"/>
</dbReference>
<dbReference type="Pfam" id="PF00443">
    <property type="entry name" value="UCH"/>
    <property type="match status" value="1"/>
</dbReference>
<evidence type="ECO:0000313" key="11">
    <source>
        <dbReference type="Proteomes" id="UP000008810"/>
    </source>
</evidence>
<feature type="compositionally biased region" description="Polar residues" evidence="6">
    <location>
        <begin position="311"/>
        <end position="326"/>
    </location>
</feature>
<evidence type="ECO:0000313" key="10">
    <source>
        <dbReference type="EnsemblPlants" id="PNT64746"/>
    </source>
</evidence>
<keyword evidence="4" id="KW-0862">Zinc</keyword>
<evidence type="ECO:0000259" key="7">
    <source>
        <dbReference type="PROSITE" id="PS50235"/>
    </source>
</evidence>
<feature type="region of interest" description="Disordered" evidence="6">
    <location>
        <begin position="264"/>
        <end position="350"/>
    </location>
</feature>
<evidence type="ECO:0000256" key="4">
    <source>
        <dbReference type="ARBA" id="ARBA00022833"/>
    </source>
</evidence>
<dbReference type="Gramene" id="PNT64746">
    <property type="protein sequence ID" value="PNT64746"/>
    <property type="gene ID" value="BRADI_4g32500v3"/>
</dbReference>
<dbReference type="SUPFAM" id="SSF144232">
    <property type="entry name" value="HIT/MYND zinc finger-like"/>
    <property type="match status" value="1"/>
</dbReference>
<dbReference type="Gene3D" id="3.90.70.10">
    <property type="entry name" value="Cysteine proteinases"/>
    <property type="match status" value="1"/>
</dbReference>
<dbReference type="GO" id="GO:0016579">
    <property type="term" value="P:protein deubiquitination"/>
    <property type="evidence" value="ECO:0007669"/>
    <property type="project" value="InterPro"/>
</dbReference>
<dbReference type="OrthoDB" id="420187at2759"/>
<reference evidence="9" key="2">
    <citation type="submission" date="2017-06" db="EMBL/GenBank/DDBJ databases">
        <title>WGS assembly of Brachypodium distachyon.</title>
        <authorList>
            <consortium name="The International Brachypodium Initiative"/>
            <person name="Lucas S."/>
            <person name="Harmon-Smith M."/>
            <person name="Lail K."/>
            <person name="Tice H."/>
            <person name="Grimwood J."/>
            <person name="Bruce D."/>
            <person name="Barry K."/>
            <person name="Shu S."/>
            <person name="Lindquist E."/>
            <person name="Wang M."/>
            <person name="Pitluck S."/>
            <person name="Vogel J.P."/>
            <person name="Garvin D.F."/>
            <person name="Mockler T.C."/>
            <person name="Schmutz J."/>
            <person name="Rokhsar D."/>
            <person name="Bevan M.W."/>
        </authorList>
    </citation>
    <scope>NUCLEOTIDE SEQUENCE</scope>
    <source>
        <strain evidence="9">Bd21</strain>
    </source>
</reference>
<dbReference type="GO" id="GO:0005634">
    <property type="term" value="C:nucleus"/>
    <property type="evidence" value="ECO:0000318"/>
    <property type="project" value="GO_Central"/>
</dbReference>
<feature type="domain" description="USP" evidence="7">
    <location>
        <begin position="407"/>
        <end position="712"/>
    </location>
</feature>
<dbReference type="GO" id="GO:0031647">
    <property type="term" value="P:regulation of protein stability"/>
    <property type="evidence" value="ECO:0000318"/>
    <property type="project" value="GO_Central"/>
</dbReference>
<keyword evidence="11" id="KW-1185">Reference proteome</keyword>
<dbReference type="InterPro" id="IPR050164">
    <property type="entry name" value="Peptidase_C19"/>
</dbReference>
<protein>
    <recommendedName>
        <fullName evidence="12">USP domain-containing protein</fullName>
    </recommendedName>
</protein>
<dbReference type="Pfam" id="PF01753">
    <property type="entry name" value="zf-MYND"/>
    <property type="match status" value="1"/>
</dbReference>
<dbReference type="Gene3D" id="6.10.140.2220">
    <property type="match status" value="1"/>
</dbReference>
<evidence type="ECO:0008006" key="12">
    <source>
        <dbReference type="Google" id="ProtNLM"/>
    </source>
</evidence>
<dbReference type="PROSITE" id="PS00972">
    <property type="entry name" value="USP_1"/>
    <property type="match status" value="1"/>
</dbReference>
<dbReference type="InterPro" id="IPR038765">
    <property type="entry name" value="Papain-like_cys_pep_sf"/>
</dbReference>
<evidence type="ECO:0000259" key="8">
    <source>
        <dbReference type="PROSITE" id="PS50865"/>
    </source>
</evidence>
<dbReference type="PROSITE" id="PS50865">
    <property type="entry name" value="ZF_MYND_2"/>
    <property type="match status" value="1"/>
</dbReference>
<keyword evidence="2" id="KW-0479">Metal-binding</keyword>
<dbReference type="GO" id="GO:0004843">
    <property type="term" value="F:cysteine-type deubiquitinase activity"/>
    <property type="evidence" value="ECO:0000318"/>
    <property type="project" value="GO_Central"/>
</dbReference>
<evidence type="ECO:0000256" key="3">
    <source>
        <dbReference type="ARBA" id="ARBA00022771"/>
    </source>
</evidence>
<feature type="region of interest" description="Disordered" evidence="6">
    <location>
        <begin position="787"/>
        <end position="815"/>
    </location>
</feature>
<dbReference type="InterPro" id="IPR028889">
    <property type="entry name" value="USP"/>
</dbReference>
<dbReference type="ExpressionAtlas" id="A0A2K2CRU2">
    <property type="expression patterns" value="baseline"/>
</dbReference>
<evidence type="ECO:0000256" key="6">
    <source>
        <dbReference type="SAM" id="MobiDB-lite"/>
    </source>
</evidence>
<dbReference type="PANTHER" id="PTHR24006:SF892">
    <property type="entry name" value="OS09G0464400 PROTEIN"/>
    <property type="match status" value="1"/>
</dbReference>
<dbReference type="SUPFAM" id="SSF54001">
    <property type="entry name" value="Cysteine proteinases"/>
    <property type="match status" value="1"/>
</dbReference>
<reference evidence="10" key="3">
    <citation type="submission" date="2018-08" db="UniProtKB">
        <authorList>
            <consortium name="EnsemblPlants"/>
        </authorList>
    </citation>
    <scope>IDENTIFICATION</scope>
    <source>
        <strain evidence="10">cv. Bd21</strain>
    </source>
</reference>
<dbReference type="InterPro" id="IPR002893">
    <property type="entry name" value="Znf_MYND"/>
</dbReference>
<dbReference type="Proteomes" id="UP000008810">
    <property type="component" value="Chromosome 4"/>
</dbReference>